<keyword evidence="2" id="KW-0378">Hydrolase</keyword>
<dbReference type="Pfam" id="PF07589">
    <property type="entry name" value="PEP-CTERM"/>
    <property type="match status" value="1"/>
</dbReference>
<dbReference type="NCBIfam" id="TIGR02595">
    <property type="entry name" value="PEP_CTERM"/>
    <property type="match status" value="1"/>
</dbReference>
<feature type="domain" description="Ice-binding protein C-terminal" evidence="1">
    <location>
        <begin position="359"/>
        <end position="384"/>
    </location>
</feature>
<accession>A0A974S5T5</accession>
<dbReference type="SUPFAM" id="SSF55486">
    <property type="entry name" value="Metalloproteases ('zincins'), catalytic domain"/>
    <property type="match status" value="1"/>
</dbReference>
<reference evidence="3" key="1">
    <citation type="submission" date="2020-09" db="EMBL/GenBank/DDBJ databases">
        <title>Sphingomonas sp., a new species isolated from pork steak.</title>
        <authorList>
            <person name="Heidler von Heilborn D."/>
        </authorList>
    </citation>
    <scope>NUCLEOTIDE SEQUENCE [LARGE SCALE GENOMIC DNA]</scope>
</reference>
<evidence type="ECO:0000313" key="3">
    <source>
        <dbReference type="Proteomes" id="UP000595894"/>
    </source>
</evidence>
<keyword evidence="2" id="KW-0482">Metalloprotease</keyword>
<protein>
    <submittedName>
        <fullName evidence="2">NF038122 family metalloprotease</fullName>
    </submittedName>
</protein>
<organism evidence="2 3">
    <name type="scientific">Sphingomonas aliaeris</name>
    <dbReference type="NCBI Taxonomy" id="2759526"/>
    <lineage>
        <taxon>Bacteria</taxon>
        <taxon>Pseudomonadati</taxon>
        <taxon>Pseudomonadota</taxon>
        <taxon>Alphaproteobacteria</taxon>
        <taxon>Sphingomonadales</taxon>
        <taxon>Sphingomonadaceae</taxon>
        <taxon>Sphingomonas</taxon>
    </lineage>
</organism>
<dbReference type="GO" id="GO:0008237">
    <property type="term" value="F:metallopeptidase activity"/>
    <property type="evidence" value="ECO:0007669"/>
    <property type="project" value="UniProtKB-KW"/>
</dbReference>
<dbReference type="AlphaFoldDB" id="A0A974S5T5"/>
<keyword evidence="2" id="KW-0645">Protease</keyword>
<dbReference type="EMBL" id="CP061035">
    <property type="protein sequence ID" value="QQV78924.1"/>
    <property type="molecule type" value="Genomic_DNA"/>
</dbReference>
<gene>
    <name evidence="2" type="ORF">H5J25_08365</name>
</gene>
<dbReference type="InterPro" id="IPR013424">
    <property type="entry name" value="Ice-binding_C"/>
</dbReference>
<dbReference type="KEGG" id="sari:H5J25_08365"/>
<dbReference type="NCBIfam" id="NF035944">
    <property type="entry name" value="PEPxxWA-CTERM"/>
    <property type="match status" value="1"/>
</dbReference>
<dbReference type="NCBIfam" id="NF038122">
    <property type="entry name" value="metallo_LGF"/>
    <property type="match status" value="1"/>
</dbReference>
<evidence type="ECO:0000259" key="1">
    <source>
        <dbReference type="Pfam" id="PF07589"/>
    </source>
</evidence>
<sequence>MTASQSHALTFVLNDAGGTAAGTQARRGFEIAAAYWSSVFTDNVTVNLNIGFSALDANVLGSAGSTRAGITMAQGYGALIADRTSALDAQAVANLRPLGTSNLAGFGAVEAIANNFANGTTGLNGYTDVSTRLDNDRSANNSTLAINTASAKALGVTRAFNGATIDYALADASITFSNLFDFDFNPTDGIGSNSFDFIGVAIHEIGHALGFVSGVDSVDRRTSPGQTAAGSLTSLENSIVMSPLDLFRYSSAGNLDWSTQNTPYFSLDGGVSQVFGDSRFSTGVLNGDRRQASHWKDAASGAPQIGILDPTSGRGQLQEVTATDLAAYDAIGWNVNFDVLANSGYKYTTADAYRAFATAVPEPATWGMMILGFGMVGASSRYRRRSGEVAVV</sequence>
<name>A0A974S5T5_9SPHN</name>
<evidence type="ECO:0000313" key="2">
    <source>
        <dbReference type="EMBL" id="QQV78924.1"/>
    </source>
</evidence>
<dbReference type="InterPro" id="IPR024079">
    <property type="entry name" value="MetalloPept_cat_dom_sf"/>
</dbReference>
<dbReference type="Proteomes" id="UP000595894">
    <property type="component" value="Chromosome"/>
</dbReference>
<keyword evidence="3" id="KW-1185">Reference proteome</keyword>
<dbReference type="Gene3D" id="3.40.390.10">
    <property type="entry name" value="Collagenase (Catalytic Domain)"/>
    <property type="match status" value="1"/>
</dbReference>
<proteinExistence type="predicted"/>